<dbReference type="InterPro" id="IPR012818">
    <property type="entry name" value="CbiE"/>
</dbReference>
<dbReference type="InterPro" id="IPR006365">
    <property type="entry name" value="Cbl_synth_CobL"/>
</dbReference>
<name>A0A162CQB4_9FLAO</name>
<dbReference type="NCBIfam" id="TIGR02467">
    <property type="entry name" value="CbiE"/>
    <property type="match status" value="1"/>
</dbReference>
<gene>
    <name evidence="6" type="ORF">AWE51_06505</name>
</gene>
<sequence length="395" mass="45075">MTFHIIGIGNKAPNFNKEQLQIILKHHIFSGGKRHYELVKHSLPENHQWIYIQSPMSEVYKTYEKVEAPIIIFASGNPLFYGFANTLKNKYPNTEIIIEPYFSAIQLLANATNTNSNQLQTVSVHGRTWKTFDVSIIQQNKLIGVLTDQEKNPAAIAKRMIDYGYTNYDIIVGEDIEGDNEKFHELSLYEAAKKEFHPLNCVLLKKKNHRVIDFGIKDKDFAGLQNRPKMITKMPIRLLTLHLLEILNSSVFWDIGFCTGSISIEAKLKNPEVEIIAFEKRKECKAILNENQKRFGAPGIQAIIGDFLEQDLNKLPRPDTIFIGGHGGKLEDFFLKIQSFLKPTTTIIINAVKENSIQQFKRSCANIEYKIITEHIITVDAHNPITLLKAKSIKN</sequence>
<keyword evidence="2" id="KW-0169">Cobalamin biosynthesis</keyword>
<dbReference type="RefSeq" id="WP_066314245.1">
    <property type="nucleotide sequence ID" value="NZ_LQRT01000013.1"/>
</dbReference>
<dbReference type="InterPro" id="IPR014008">
    <property type="entry name" value="Cbl_synth_MTase_CbiT"/>
</dbReference>
<dbReference type="Proteomes" id="UP000076715">
    <property type="component" value="Unassembled WGS sequence"/>
</dbReference>
<dbReference type="Gene3D" id="3.40.1010.10">
    <property type="entry name" value="Cobalt-precorrin-4 Transmethylase, Domain 1"/>
    <property type="match status" value="1"/>
</dbReference>
<keyword evidence="4" id="KW-0808">Transferase</keyword>
<evidence type="ECO:0000256" key="5">
    <source>
        <dbReference type="ARBA" id="ARBA00022691"/>
    </source>
</evidence>
<proteinExistence type="predicted"/>
<evidence type="ECO:0000313" key="7">
    <source>
        <dbReference type="Proteomes" id="UP000076715"/>
    </source>
</evidence>
<dbReference type="InterPro" id="IPR035996">
    <property type="entry name" value="4pyrrol_Methylase_sf"/>
</dbReference>
<dbReference type="PANTHER" id="PTHR43182">
    <property type="entry name" value="COBALT-PRECORRIN-6B C(15)-METHYLTRANSFERASE (DECARBOXYLATING)"/>
    <property type="match status" value="1"/>
</dbReference>
<dbReference type="Gene3D" id="3.40.50.150">
    <property type="entry name" value="Vaccinia Virus protein VP39"/>
    <property type="match status" value="1"/>
</dbReference>
<comment type="caution">
    <text evidence="6">The sequence shown here is derived from an EMBL/GenBank/DDBJ whole genome shotgun (WGS) entry which is preliminary data.</text>
</comment>
<dbReference type="NCBIfam" id="TIGR02469">
    <property type="entry name" value="CbiT"/>
    <property type="match status" value="1"/>
</dbReference>
<keyword evidence="7" id="KW-1185">Reference proteome</keyword>
<evidence type="ECO:0000256" key="1">
    <source>
        <dbReference type="ARBA" id="ARBA00004953"/>
    </source>
</evidence>
<dbReference type="InterPro" id="IPR029063">
    <property type="entry name" value="SAM-dependent_MTases_sf"/>
</dbReference>
<dbReference type="GO" id="GO:0008276">
    <property type="term" value="F:protein methyltransferase activity"/>
    <property type="evidence" value="ECO:0007669"/>
    <property type="project" value="InterPro"/>
</dbReference>
<evidence type="ECO:0000256" key="3">
    <source>
        <dbReference type="ARBA" id="ARBA00022603"/>
    </source>
</evidence>
<dbReference type="GO" id="GO:0009236">
    <property type="term" value="P:cobalamin biosynthetic process"/>
    <property type="evidence" value="ECO:0007669"/>
    <property type="project" value="UniProtKB-UniPathway"/>
</dbReference>
<dbReference type="GO" id="GO:0032259">
    <property type="term" value="P:methylation"/>
    <property type="evidence" value="ECO:0007669"/>
    <property type="project" value="UniProtKB-KW"/>
</dbReference>
<reference evidence="6 7" key="1">
    <citation type="submission" date="2016-01" db="EMBL/GenBank/DDBJ databases">
        <title>The draft genome sequence of Aquimarina sp. RZW4-3-2.</title>
        <authorList>
            <person name="Wang Y."/>
        </authorList>
    </citation>
    <scope>NUCLEOTIDE SEQUENCE [LARGE SCALE GENOMIC DNA]</scope>
    <source>
        <strain evidence="6 7">RZW4-3-2</strain>
    </source>
</reference>
<dbReference type="STRING" id="1642818.AWE51_06505"/>
<evidence type="ECO:0008006" key="8">
    <source>
        <dbReference type="Google" id="ProtNLM"/>
    </source>
</evidence>
<dbReference type="InterPro" id="IPR014777">
    <property type="entry name" value="4pyrrole_Mease_sub1"/>
</dbReference>
<keyword evidence="3" id="KW-0489">Methyltransferase</keyword>
<keyword evidence="5" id="KW-0949">S-adenosyl-L-methionine</keyword>
<dbReference type="PIRSF" id="PIRSF036428">
    <property type="entry name" value="CobL"/>
    <property type="match status" value="1"/>
</dbReference>
<dbReference type="PANTHER" id="PTHR43182:SF1">
    <property type="entry name" value="COBALT-PRECORRIN-7 C(5)-METHYLTRANSFERASE"/>
    <property type="match status" value="1"/>
</dbReference>
<dbReference type="CDD" id="cd11644">
    <property type="entry name" value="Precorrin-6Y-MT"/>
    <property type="match status" value="1"/>
</dbReference>
<evidence type="ECO:0000256" key="2">
    <source>
        <dbReference type="ARBA" id="ARBA00022573"/>
    </source>
</evidence>
<dbReference type="EMBL" id="LQRT01000013">
    <property type="protein sequence ID" value="KZS40594.1"/>
    <property type="molecule type" value="Genomic_DNA"/>
</dbReference>
<dbReference type="AlphaFoldDB" id="A0A162CQB4"/>
<evidence type="ECO:0000256" key="4">
    <source>
        <dbReference type="ARBA" id="ARBA00022679"/>
    </source>
</evidence>
<accession>A0A162CQB4</accession>
<dbReference type="OrthoDB" id="9780707at2"/>
<evidence type="ECO:0000313" key="6">
    <source>
        <dbReference type="EMBL" id="KZS40594.1"/>
    </source>
</evidence>
<organism evidence="6 7">
    <name type="scientific">Aquimarina aggregata</name>
    <dbReference type="NCBI Taxonomy" id="1642818"/>
    <lineage>
        <taxon>Bacteria</taxon>
        <taxon>Pseudomonadati</taxon>
        <taxon>Bacteroidota</taxon>
        <taxon>Flavobacteriia</taxon>
        <taxon>Flavobacteriales</taxon>
        <taxon>Flavobacteriaceae</taxon>
        <taxon>Aquimarina</taxon>
    </lineage>
</organism>
<dbReference type="UniPathway" id="UPA00148"/>
<dbReference type="InterPro" id="IPR050714">
    <property type="entry name" value="Cobalamin_biosynth_MTase"/>
</dbReference>
<dbReference type="SUPFAM" id="SSF53790">
    <property type="entry name" value="Tetrapyrrole methylase"/>
    <property type="match status" value="1"/>
</dbReference>
<comment type="pathway">
    <text evidence="1">Cofactor biosynthesis; adenosylcobalamin biosynthesis.</text>
</comment>
<protein>
    <recommendedName>
        <fullName evidence="8">Cytochrome D ubiquinol oxidase subunit II</fullName>
    </recommendedName>
</protein>
<dbReference type="SUPFAM" id="SSF53335">
    <property type="entry name" value="S-adenosyl-L-methionine-dependent methyltransferases"/>
    <property type="match status" value="1"/>
</dbReference>